<evidence type="ECO:0000313" key="2">
    <source>
        <dbReference type="Proteomes" id="UP001148018"/>
    </source>
</evidence>
<protein>
    <submittedName>
        <fullName evidence="1">Uncharacterized protein</fullName>
    </submittedName>
</protein>
<reference evidence="1" key="1">
    <citation type="submission" date="2022-07" db="EMBL/GenBank/DDBJ databases">
        <title>Chromosome-level genome of Muraenolepis orangiensis.</title>
        <authorList>
            <person name="Kim J."/>
        </authorList>
    </citation>
    <scope>NUCLEOTIDE SEQUENCE</scope>
    <source>
        <strain evidence="1">KU_S4_2022</strain>
        <tissue evidence="1">Muscle</tissue>
    </source>
</reference>
<dbReference type="EMBL" id="JANIIK010000111">
    <property type="protein sequence ID" value="KAJ3595063.1"/>
    <property type="molecule type" value="Genomic_DNA"/>
</dbReference>
<proteinExistence type="predicted"/>
<gene>
    <name evidence="1" type="ORF">NHX12_004368</name>
</gene>
<name>A0A9Q0IEJ8_9TELE</name>
<keyword evidence="2" id="KW-1185">Reference proteome</keyword>
<dbReference type="Proteomes" id="UP001148018">
    <property type="component" value="Unassembled WGS sequence"/>
</dbReference>
<sequence>MFSCWRRVGFRRGEHRRGPGAQPKVQNSSSEGALTWLAPVSGAQRYLIEASLRMETLAAAARWRAMKQRSGGARAFPPLAQGLRQLAFVGIRYS</sequence>
<accession>A0A9Q0IEJ8</accession>
<evidence type="ECO:0000313" key="1">
    <source>
        <dbReference type="EMBL" id="KAJ3595063.1"/>
    </source>
</evidence>
<organism evidence="1 2">
    <name type="scientific">Muraenolepis orangiensis</name>
    <name type="common">Patagonian moray cod</name>
    <dbReference type="NCBI Taxonomy" id="630683"/>
    <lineage>
        <taxon>Eukaryota</taxon>
        <taxon>Metazoa</taxon>
        <taxon>Chordata</taxon>
        <taxon>Craniata</taxon>
        <taxon>Vertebrata</taxon>
        <taxon>Euteleostomi</taxon>
        <taxon>Actinopterygii</taxon>
        <taxon>Neopterygii</taxon>
        <taxon>Teleostei</taxon>
        <taxon>Neoteleostei</taxon>
        <taxon>Acanthomorphata</taxon>
        <taxon>Zeiogadaria</taxon>
        <taxon>Gadariae</taxon>
        <taxon>Gadiformes</taxon>
        <taxon>Muraenolepidoidei</taxon>
        <taxon>Muraenolepididae</taxon>
        <taxon>Muraenolepis</taxon>
    </lineage>
</organism>
<dbReference type="AlphaFoldDB" id="A0A9Q0IEJ8"/>
<comment type="caution">
    <text evidence="1">The sequence shown here is derived from an EMBL/GenBank/DDBJ whole genome shotgun (WGS) entry which is preliminary data.</text>
</comment>